<feature type="region of interest" description="Disordered" evidence="1">
    <location>
        <begin position="39"/>
        <end position="91"/>
    </location>
</feature>
<proteinExistence type="predicted"/>
<organism evidence="2">
    <name type="scientific">Emiliania huxleyi</name>
    <name type="common">Coccolithophore</name>
    <name type="synonym">Pontosphaera huxleyi</name>
    <dbReference type="NCBI Taxonomy" id="2903"/>
    <lineage>
        <taxon>Eukaryota</taxon>
        <taxon>Haptista</taxon>
        <taxon>Haptophyta</taxon>
        <taxon>Prymnesiophyceae</taxon>
        <taxon>Isochrysidales</taxon>
        <taxon>Noelaerhabdaceae</taxon>
        <taxon>Emiliania</taxon>
    </lineage>
</organism>
<evidence type="ECO:0000313" key="2">
    <source>
        <dbReference type="EMBL" id="CAE0573410.1"/>
    </source>
</evidence>
<protein>
    <submittedName>
        <fullName evidence="2">Uncharacterized protein</fullName>
    </submittedName>
</protein>
<evidence type="ECO:0000256" key="1">
    <source>
        <dbReference type="SAM" id="MobiDB-lite"/>
    </source>
</evidence>
<reference evidence="2" key="1">
    <citation type="submission" date="2021-01" db="EMBL/GenBank/DDBJ databases">
        <authorList>
            <person name="Corre E."/>
            <person name="Pelletier E."/>
            <person name="Niang G."/>
            <person name="Scheremetjew M."/>
            <person name="Finn R."/>
            <person name="Kale V."/>
            <person name="Holt S."/>
            <person name="Cochrane G."/>
            <person name="Meng A."/>
            <person name="Brown T."/>
            <person name="Cohen L."/>
        </authorList>
    </citation>
    <scope>NUCLEOTIDE SEQUENCE</scope>
    <source>
        <strain evidence="2">379</strain>
    </source>
</reference>
<sequence length="192" mass="19961">MPPEKSKGGRPSVACVICRAARRACDGKFADCAKYVSLPTTASDAPGPSQPASPPPSRPVRSKVSPGGSEHRGAPVALAAEPPYSPDEKMRDYTDRRYDLKQRRTSEEAVVAVGEQLASAGWAADAVIEADGRTRSGKLDFEQADGRLMELLVVASASVSPDAPLSLQLEQAAGSLGQAAVACALGAALKPY</sequence>
<feature type="compositionally biased region" description="Pro residues" evidence="1">
    <location>
        <begin position="48"/>
        <end position="58"/>
    </location>
</feature>
<dbReference type="EMBL" id="HBIR01040922">
    <property type="protein sequence ID" value="CAE0573410.1"/>
    <property type="molecule type" value="Transcribed_RNA"/>
</dbReference>
<gene>
    <name evidence="2" type="ORF">EHUX00137_LOCUS31946</name>
</gene>
<accession>A0A7S3WRY4</accession>
<dbReference type="AlphaFoldDB" id="A0A7S3WRY4"/>
<name>A0A7S3WRY4_EMIHU</name>